<evidence type="ECO:0000313" key="4">
    <source>
        <dbReference type="EMBL" id="ODV62947.1"/>
    </source>
</evidence>
<evidence type="ECO:0000256" key="1">
    <source>
        <dbReference type="ARBA" id="ARBA00022729"/>
    </source>
</evidence>
<sequence length="238" mass="24981">MKFSTGLLLSISASLVAAGGYKNATVSTLTVTDCDIETVVVTETYCGSSTTCLEVPVTTGLTTLTETIKGTVTLFTTYCPLPTTICDDTLCVVTNPSTETEFETLTQTKTLTYCEYEDTCETIVATKVPETPESEVPETTPVAESPKYPITYPASANATTEEDVTITSKYISYITICEDDVCETSTLTCVDEVCESAPVSSTKAGNETVPGVSSANGAVKIAAFGASALFGFVALMAI</sequence>
<protein>
    <submittedName>
        <fullName evidence="4">Uncharacterized protein</fullName>
    </submittedName>
</protein>
<name>A0A1D2VN02_9ASCO</name>
<dbReference type="GeneID" id="30962575"/>
<keyword evidence="5" id="KW-1185">Reference proteome</keyword>
<dbReference type="InParanoid" id="A0A1D2VN02"/>
<gene>
    <name evidence="4" type="ORF">ASCRUDRAFT_125724</name>
</gene>
<proteinExistence type="predicted"/>
<dbReference type="RefSeq" id="XP_020049254.1">
    <property type="nucleotide sequence ID" value="XM_020188939.1"/>
</dbReference>
<dbReference type="Pfam" id="PF13928">
    <property type="entry name" value="Flocculin_t3"/>
    <property type="match status" value="1"/>
</dbReference>
<organism evidence="4 5">
    <name type="scientific">Ascoidea rubescens DSM 1968</name>
    <dbReference type="NCBI Taxonomy" id="1344418"/>
    <lineage>
        <taxon>Eukaryota</taxon>
        <taxon>Fungi</taxon>
        <taxon>Dikarya</taxon>
        <taxon>Ascomycota</taxon>
        <taxon>Saccharomycotina</taxon>
        <taxon>Saccharomycetes</taxon>
        <taxon>Ascoideaceae</taxon>
        <taxon>Ascoidea</taxon>
    </lineage>
</organism>
<evidence type="ECO:0000256" key="3">
    <source>
        <dbReference type="SAM" id="SignalP"/>
    </source>
</evidence>
<dbReference type="InterPro" id="IPR025928">
    <property type="entry name" value="Flocculin_t3_rpt"/>
</dbReference>
<feature type="signal peptide" evidence="3">
    <location>
        <begin position="1"/>
        <end position="18"/>
    </location>
</feature>
<dbReference type="FunCoup" id="A0A1D2VN02">
    <property type="interactions" value="27"/>
</dbReference>
<dbReference type="Proteomes" id="UP000095038">
    <property type="component" value="Unassembled WGS sequence"/>
</dbReference>
<accession>A0A1D2VN02</accession>
<reference evidence="5" key="1">
    <citation type="submission" date="2016-05" db="EMBL/GenBank/DDBJ databases">
        <title>Comparative genomics of biotechnologically important yeasts.</title>
        <authorList>
            <consortium name="DOE Joint Genome Institute"/>
            <person name="Riley R."/>
            <person name="Haridas S."/>
            <person name="Wolfe K.H."/>
            <person name="Lopes M.R."/>
            <person name="Hittinger C.T."/>
            <person name="Goker M."/>
            <person name="Salamov A."/>
            <person name="Wisecaver J."/>
            <person name="Long T.M."/>
            <person name="Aerts A.L."/>
            <person name="Barry K."/>
            <person name="Choi C."/>
            <person name="Clum A."/>
            <person name="Coughlan A.Y."/>
            <person name="Deshpande S."/>
            <person name="Douglass A.P."/>
            <person name="Hanson S.J."/>
            <person name="Klenk H.-P."/>
            <person name="Labutti K."/>
            <person name="Lapidus A."/>
            <person name="Lindquist E."/>
            <person name="Lipzen A."/>
            <person name="Meier-Kolthoff J.P."/>
            <person name="Ohm R.A."/>
            <person name="Otillar R.P."/>
            <person name="Pangilinan J."/>
            <person name="Peng Y."/>
            <person name="Rokas A."/>
            <person name="Rosa C.A."/>
            <person name="Scheuner C."/>
            <person name="Sibirny A.A."/>
            <person name="Slot J.C."/>
            <person name="Stielow J.B."/>
            <person name="Sun H."/>
            <person name="Kurtzman C.P."/>
            <person name="Blackwell M."/>
            <person name="Grigoriev I.V."/>
            <person name="Jeffries T.W."/>
        </authorList>
    </citation>
    <scope>NUCLEOTIDE SEQUENCE [LARGE SCALE GENOMIC DNA]</scope>
    <source>
        <strain evidence="5">DSM 1968</strain>
    </source>
</reference>
<keyword evidence="1 3" id="KW-0732">Signal</keyword>
<dbReference type="AlphaFoldDB" id="A0A1D2VN02"/>
<evidence type="ECO:0000256" key="2">
    <source>
        <dbReference type="ARBA" id="ARBA00023180"/>
    </source>
</evidence>
<feature type="chain" id="PRO_5008910525" evidence="3">
    <location>
        <begin position="19"/>
        <end position="238"/>
    </location>
</feature>
<dbReference type="EMBL" id="KV454476">
    <property type="protein sequence ID" value="ODV62947.1"/>
    <property type="molecule type" value="Genomic_DNA"/>
</dbReference>
<keyword evidence="2" id="KW-0325">Glycoprotein</keyword>
<evidence type="ECO:0000313" key="5">
    <source>
        <dbReference type="Proteomes" id="UP000095038"/>
    </source>
</evidence>